<feature type="region of interest" description="Disordered" evidence="1">
    <location>
        <begin position="107"/>
        <end position="147"/>
    </location>
</feature>
<name>A0AAW0BB95_9AGAR</name>
<feature type="compositionally biased region" description="Basic and acidic residues" evidence="1">
    <location>
        <begin position="772"/>
        <end position="782"/>
    </location>
</feature>
<gene>
    <name evidence="2" type="ORF">R3P38DRAFT_1112109</name>
</gene>
<reference evidence="2 3" key="1">
    <citation type="journal article" date="2024" name="J Genomics">
        <title>Draft genome sequencing and assembly of Favolaschia claudopus CIRM-BRFM 2984 isolated from oak limbs.</title>
        <authorList>
            <person name="Navarro D."/>
            <person name="Drula E."/>
            <person name="Chaduli D."/>
            <person name="Cazenave R."/>
            <person name="Ahrendt S."/>
            <person name="Wang J."/>
            <person name="Lipzen A."/>
            <person name="Daum C."/>
            <person name="Barry K."/>
            <person name="Grigoriev I.V."/>
            <person name="Favel A."/>
            <person name="Rosso M.N."/>
            <person name="Martin F."/>
        </authorList>
    </citation>
    <scope>NUCLEOTIDE SEQUENCE [LARGE SCALE GENOMIC DNA]</scope>
    <source>
        <strain evidence="2 3">CIRM-BRFM 2984</strain>
    </source>
</reference>
<feature type="compositionally biased region" description="Low complexity" evidence="1">
    <location>
        <begin position="170"/>
        <end position="222"/>
    </location>
</feature>
<feature type="compositionally biased region" description="Low complexity" evidence="1">
    <location>
        <begin position="594"/>
        <end position="605"/>
    </location>
</feature>
<evidence type="ECO:0000313" key="2">
    <source>
        <dbReference type="EMBL" id="KAK7022199.1"/>
    </source>
</evidence>
<keyword evidence="3" id="KW-1185">Reference proteome</keyword>
<proteinExistence type="predicted"/>
<feature type="compositionally biased region" description="Basic and acidic residues" evidence="1">
    <location>
        <begin position="789"/>
        <end position="807"/>
    </location>
</feature>
<feature type="region of interest" description="Disordered" evidence="1">
    <location>
        <begin position="539"/>
        <end position="559"/>
    </location>
</feature>
<evidence type="ECO:0000256" key="1">
    <source>
        <dbReference type="SAM" id="MobiDB-lite"/>
    </source>
</evidence>
<feature type="compositionally biased region" description="Polar residues" evidence="1">
    <location>
        <begin position="993"/>
        <end position="1002"/>
    </location>
</feature>
<organism evidence="2 3">
    <name type="scientific">Favolaschia claudopus</name>
    <dbReference type="NCBI Taxonomy" id="2862362"/>
    <lineage>
        <taxon>Eukaryota</taxon>
        <taxon>Fungi</taxon>
        <taxon>Dikarya</taxon>
        <taxon>Basidiomycota</taxon>
        <taxon>Agaricomycotina</taxon>
        <taxon>Agaricomycetes</taxon>
        <taxon>Agaricomycetidae</taxon>
        <taxon>Agaricales</taxon>
        <taxon>Marasmiineae</taxon>
        <taxon>Mycenaceae</taxon>
        <taxon>Favolaschia</taxon>
    </lineage>
</organism>
<feature type="compositionally biased region" description="Polar residues" evidence="1">
    <location>
        <begin position="885"/>
        <end position="895"/>
    </location>
</feature>
<feature type="region of interest" description="Disordered" evidence="1">
    <location>
        <begin position="772"/>
        <end position="1002"/>
    </location>
</feature>
<accession>A0AAW0BB95</accession>
<feature type="region of interest" description="Disordered" evidence="1">
    <location>
        <begin position="1"/>
        <end position="90"/>
    </location>
</feature>
<feature type="compositionally biased region" description="Basic and acidic residues" evidence="1">
    <location>
        <begin position="606"/>
        <end position="627"/>
    </location>
</feature>
<feature type="compositionally biased region" description="Polar residues" evidence="1">
    <location>
        <begin position="952"/>
        <end position="968"/>
    </location>
</feature>
<dbReference type="AlphaFoldDB" id="A0AAW0BB95"/>
<feature type="region of interest" description="Disordered" evidence="1">
    <location>
        <begin position="594"/>
        <end position="653"/>
    </location>
</feature>
<feature type="compositionally biased region" description="Low complexity" evidence="1">
    <location>
        <begin position="281"/>
        <end position="290"/>
    </location>
</feature>
<feature type="compositionally biased region" description="Low complexity" evidence="1">
    <location>
        <begin position="404"/>
        <end position="438"/>
    </location>
</feature>
<feature type="compositionally biased region" description="Acidic residues" evidence="1">
    <location>
        <begin position="110"/>
        <end position="124"/>
    </location>
</feature>
<comment type="caution">
    <text evidence="2">The sequence shown here is derived from an EMBL/GenBank/DDBJ whole genome shotgun (WGS) entry which is preliminary data.</text>
</comment>
<dbReference type="EMBL" id="JAWWNJ010000037">
    <property type="protein sequence ID" value="KAK7022199.1"/>
    <property type="molecule type" value="Genomic_DNA"/>
</dbReference>
<dbReference type="Proteomes" id="UP001362999">
    <property type="component" value="Unassembled WGS sequence"/>
</dbReference>
<feature type="compositionally biased region" description="Polar residues" evidence="1">
    <location>
        <begin position="914"/>
        <end position="929"/>
    </location>
</feature>
<feature type="compositionally biased region" description="Basic and acidic residues" evidence="1">
    <location>
        <begin position="228"/>
        <end position="254"/>
    </location>
</feature>
<feature type="compositionally biased region" description="Low complexity" evidence="1">
    <location>
        <begin position="1"/>
        <end position="33"/>
    </location>
</feature>
<feature type="region of interest" description="Disordered" evidence="1">
    <location>
        <begin position="160"/>
        <end position="491"/>
    </location>
</feature>
<feature type="compositionally biased region" description="Pro residues" evidence="1">
    <location>
        <begin position="34"/>
        <end position="45"/>
    </location>
</feature>
<sequence>MTTRRPPLTQRLRPSSQVYLGSDSAYSSYLSSPPDLPDLPEPPSPGSSSSTSTSGLPSPPATNSTGSGSTGDPGSIAFRGGTGGALNMLNGSNIKTFHAAFETADHSADHDDDYDDDNDDENGEDNTARLNHQRRQSASENVLALQRVKSLTQRNKIALDKLSSFSRHGSPAPSAGNSSARRSSINRSPPAPSSSASASDSLSNSNSNSNSASSSSQSSSRPSIRRARTQEPHHQSGSDTERDDSYDHDPEIVVRRPTTPIGPRQRLVSAPASPQKHLTASSHSSGSSTRSPRRNRLSNLSLSTRAVDEGEGANPSSPEDVTRAALAAVASARRTPSGAFSGASTARRLNMSPTTAATGSGGKRRQPLPREWGVGSSSSNGRFSAEPPTSPPQHDTSPNKRHSLAGSTASTSSTSFAGSSRGHAHSNSTSSTSTIGSTVQGREQRASTVRDLTRRHQARYYSEDLGNHSINGGEGDEQRERRQSLRAGSAESALGNAVGGRSLIGEGLRAAGLTGRVDRMGGGDVFQERTPARVEWADGQRSRSVSRQGGALGNGHGRAATSLDYTAYDRDDGDEPRTAPLLRTYRSSAHVLESAGARAGSAQGRYPDRGMSVERDLRDDRERERHAAPSPSPFGSVASRRHGSGGGGSGQHEHTRLMVDSLAMFEGHLARVGGTGDRTAQDLAQSAQKLVNTAERLNAILRAGTKQALEEQIDAEVSGVDSSGGGGADAQDLAEVWRRVGGEYREGLRVSDELVRSVTGLLLGVGRVVRDFGEGRGSDEGRNSASPDAGRRSVESRRSLDKDERRTSAGGRDSALGVRPSSVLNTRHEPTPPSIPRTGTPASRRLLTPREQRELQASAGMVASDSQETVQPKKRDDDYEPSPTPASRKQNQSTLDRSRTLPPISIPKPLPTLPSESASTLRRNQTTGNSSQRRRTITSSTVRAPGGLLHSATPTTALTPHTVSNSPNELRGSEARMSFPSLPRSDSDKSVPPTRSRNNTVTFSRPSNVALAGLQMQHDRERQRTISNSNNQFDAAAIAIAAAAGPSSRSDGEKVTPGKRTLAARERPRASLDGGDSVGPSHAADRSAAAGLSTLGQKRERRRTVTDIWPPNGS</sequence>
<feature type="compositionally biased region" description="Low complexity" evidence="1">
    <location>
        <begin position="323"/>
        <end position="334"/>
    </location>
</feature>
<feature type="compositionally biased region" description="Low complexity" evidence="1">
    <location>
        <begin position="46"/>
        <end position="75"/>
    </location>
</feature>
<evidence type="ECO:0000313" key="3">
    <source>
        <dbReference type="Proteomes" id="UP001362999"/>
    </source>
</evidence>
<protein>
    <submittedName>
        <fullName evidence="2">Uncharacterized protein</fullName>
    </submittedName>
</protein>
<feature type="region of interest" description="Disordered" evidence="1">
    <location>
        <begin position="1043"/>
        <end position="1114"/>
    </location>
</feature>